<dbReference type="OrthoDB" id="6511309at2759"/>
<evidence type="ECO:0000313" key="3">
    <source>
        <dbReference type="Proteomes" id="UP000285301"/>
    </source>
</evidence>
<feature type="region of interest" description="Disordered" evidence="1">
    <location>
        <begin position="220"/>
        <end position="273"/>
    </location>
</feature>
<name>A0A443RFG0_9ACAR</name>
<dbReference type="AlphaFoldDB" id="A0A443RFG0"/>
<organism evidence="2 3">
    <name type="scientific">Dinothrombium tinctorium</name>
    <dbReference type="NCBI Taxonomy" id="1965070"/>
    <lineage>
        <taxon>Eukaryota</taxon>
        <taxon>Metazoa</taxon>
        <taxon>Ecdysozoa</taxon>
        <taxon>Arthropoda</taxon>
        <taxon>Chelicerata</taxon>
        <taxon>Arachnida</taxon>
        <taxon>Acari</taxon>
        <taxon>Acariformes</taxon>
        <taxon>Trombidiformes</taxon>
        <taxon>Prostigmata</taxon>
        <taxon>Anystina</taxon>
        <taxon>Parasitengona</taxon>
        <taxon>Trombidioidea</taxon>
        <taxon>Trombidiidae</taxon>
        <taxon>Dinothrombium</taxon>
    </lineage>
</organism>
<evidence type="ECO:0000313" key="2">
    <source>
        <dbReference type="EMBL" id="RWS13977.1"/>
    </source>
</evidence>
<accession>A0A443RFG0</accession>
<sequence>MIKGTTDVSNLVEMAAKEAKSDTSTLEVPNNKSYRSKSLDSPHVSTTITRTSGTFLEIPKWKMLIRKSSTSSSTSSSSCDSIYFKDCVHCILIDEFFKDNNILPASVLSSISCELPMRPTPTVTEEEDNGNQINEDEKSAISKTENESSDKESISSNSQEDVGNRFECIAIPCGDNVPTFTLSEAPESNPDQFEDPGSGITVISLEVPVTSKQARSASVDSSFLQVPKRHDVIGEPPPSKSHRSRSVDIALPIGPDGPYLIVPQPDSVQRTTK</sequence>
<evidence type="ECO:0000256" key="1">
    <source>
        <dbReference type="SAM" id="MobiDB-lite"/>
    </source>
</evidence>
<feature type="compositionally biased region" description="Polar residues" evidence="1">
    <location>
        <begin position="22"/>
        <end position="33"/>
    </location>
</feature>
<proteinExistence type="predicted"/>
<dbReference type="Proteomes" id="UP000285301">
    <property type="component" value="Unassembled WGS sequence"/>
</dbReference>
<reference evidence="2 3" key="1">
    <citation type="journal article" date="2018" name="Gigascience">
        <title>Genomes of trombidid mites reveal novel predicted allergens and laterally-transferred genes associated with secondary metabolism.</title>
        <authorList>
            <person name="Dong X."/>
            <person name="Chaisiri K."/>
            <person name="Xia D."/>
            <person name="Armstrong S.D."/>
            <person name="Fang Y."/>
            <person name="Donnelly M.J."/>
            <person name="Kadowaki T."/>
            <person name="McGarry J.W."/>
            <person name="Darby A.C."/>
            <person name="Makepeace B.L."/>
        </authorList>
    </citation>
    <scope>NUCLEOTIDE SEQUENCE [LARGE SCALE GENOMIC DNA]</scope>
    <source>
        <strain evidence="2">UoL-WK</strain>
    </source>
</reference>
<keyword evidence="3" id="KW-1185">Reference proteome</keyword>
<comment type="caution">
    <text evidence="2">The sequence shown here is derived from an EMBL/GenBank/DDBJ whole genome shotgun (WGS) entry which is preliminary data.</text>
</comment>
<gene>
    <name evidence="2" type="ORF">B4U79_11989</name>
</gene>
<feature type="compositionally biased region" description="Basic and acidic residues" evidence="1">
    <location>
        <begin position="135"/>
        <end position="153"/>
    </location>
</feature>
<dbReference type="EMBL" id="NCKU01000834">
    <property type="protein sequence ID" value="RWS13977.1"/>
    <property type="molecule type" value="Genomic_DNA"/>
</dbReference>
<feature type="region of interest" description="Disordered" evidence="1">
    <location>
        <begin position="20"/>
        <end position="41"/>
    </location>
</feature>
<feature type="region of interest" description="Disordered" evidence="1">
    <location>
        <begin position="118"/>
        <end position="160"/>
    </location>
</feature>
<protein>
    <submittedName>
        <fullName evidence="2">Uncharacterized protein</fullName>
    </submittedName>
</protein>